<keyword evidence="2" id="KW-0472">Membrane</keyword>
<organism evidence="3 4">
    <name type="scientific">Ensete ventricosum</name>
    <name type="common">Abyssinian banana</name>
    <name type="synonym">Musa ensete</name>
    <dbReference type="NCBI Taxonomy" id="4639"/>
    <lineage>
        <taxon>Eukaryota</taxon>
        <taxon>Viridiplantae</taxon>
        <taxon>Streptophyta</taxon>
        <taxon>Embryophyta</taxon>
        <taxon>Tracheophyta</taxon>
        <taxon>Spermatophyta</taxon>
        <taxon>Magnoliopsida</taxon>
        <taxon>Liliopsida</taxon>
        <taxon>Zingiberales</taxon>
        <taxon>Musaceae</taxon>
        <taxon>Ensete</taxon>
    </lineage>
</organism>
<keyword evidence="2" id="KW-1133">Transmembrane helix</keyword>
<reference evidence="3 4" key="1">
    <citation type="journal article" date="2014" name="Agronomy (Basel)">
        <title>A Draft Genome Sequence for Ensete ventricosum, the Drought-Tolerant Tree Against Hunger.</title>
        <authorList>
            <person name="Harrison J."/>
            <person name="Moore K.A."/>
            <person name="Paszkiewicz K."/>
            <person name="Jones T."/>
            <person name="Grant M."/>
            <person name="Ambacheew D."/>
            <person name="Muzemil S."/>
            <person name="Studholme D.J."/>
        </authorList>
    </citation>
    <scope>NUCLEOTIDE SEQUENCE [LARGE SCALE GENOMIC DNA]</scope>
</reference>
<feature type="region of interest" description="Disordered" evidence="1">
    <location>
        <begin position="52"/>
        <end position="92"/>
    </location>
</feature>
<accession>A0A426XT05</accession>
<evidence type="ECO:0000256" key="1">
    <source>
        <dbReference type="SAM" id="MobiDB-lite"/>
    </source>
</evidence>
<dbReference type="EMBL" id="AMZH03017714">
    <property type="protein sequence ID" value="RRT42618.1"/>
    <property type="molecule type" value="Genomic_DNA"/>
</dbReference>
<name>A0A426XT05_ENSVE</name>
<evidence type="ECO:0000313" key="4">
    <source>
        <dbReference type="Proteomes" id="UP000287651"/>
    </source>
</evidence>
<protein>
    <submittedName>
        <fullName evidence="3">Uncharacterized protein</fullName>
    </submittedName>
</protein>
<feature type="compositionally biased region" description="Basic and acidic residues" evidence="1">
    <location>
        <begin position="52"/>
        <end position="73"/>
    </location>
</feature>
<dbReference type="Proteomes" id="UP000287651">
    <property type="component" value="Unassembled WGS sequence"/>
</dbReference>
<feature type="transmembrane region" description="Helical" evidence="2">
    <location>
        <begin position="220"/>
        <end position="241"/>
    </location>
</feature>
<dbReference type="AlphaFoldDB" id="A0A426XT05"/>
<evidence type="ECO:0000313" key="3">
    <source>
        <dbReference type="EMBL" id="RRT42618.1"/>
    </source>
</evidence>
<proteinExistence type="predicted"/>
<sequence>MLCSLLPPLRPLPPPPGPHLHARCMCQRHLWKLLLRACPACRILASGEEQRETGAEDALAHRLGRTDRPDHPRGLPPCRSTAQDPSENHDDLVQYGRDDIERRRTVGWAGSKIGDWSQEGSGIGRLLKGVGEARCETRRGRGKGRRSTSSFPNTSVLLFIVFYATKTNIWPLFLGIWEGWSNGVDARGRSRASRRLLGMGTAQKRVTSLLSLEMARRRRALTRLGAPIVFVHIFIGIMRILRVL</sequence>
<evidence type="ECO:0000256" key="2">
    <source>
        <dbReference type="SAM" id="Phobius"/>
    </source>
</evidence>
<keyword evidence="2" id="KW-0812">Transmembrane</keyword>
<comment type="caution">
    <text evidence="3">The sequence shown here is derived from an EMBL/GenBank/DDBJ whole genome shotgun (WGS) entry which is preliminary data.</text>
</comment>
<gene>
    <name evidence="3" type="ORF">B296_00052601</name>
</gene>